<dbReference type="Gene3D" id="3.40.50.300">
    <property type="entry name" value="P-loop containing nucleotide triphosphate hydrolases"/>
    <property type="match status" value="2"/>
</dbReference>
<dbReference type="InterPro" id="IPR024590">
    <property type="entry name" value="HrpA_C"/>
</dbReference>
<dbReference type="Proteomes" id="UP000028945">
    <property type="component" value="Chromosome"/>
</dbReference>
<dbReference type="Pfam" id="PF00270">
    <property type="entry name" value="DEAD"/>
    <property type="match status" value="1"/>
</dbReference>
<reference evidence="10 11" key="1">
    <citation type="journal article" date="2014" name="BMC Genomics">
        <title>A genomic perspective on a new bacterial genus and species from the Alcaligenaceae family, Basilea psittacipulmonis.</title>
        <authorList>
            <person name="Whiteson K.L."/>
            <person name="Hernandez D."/>
            <person name="Lazarevic V."/>
            <person name="Gaia N."/>
            <person name="Farinelli L."/>
            <person name="Francois P."/>
            <person name="Pilo P."/>
            <person name="Frey J."/>
            <person name="Schrenzel J."/>
        </authorList>
    </citation>
    <scope>NUCLEOTIDE SEQUENCE [LARGE SCALE GENOMIC DNA]</scope>
    <source>
        <strain evidence="10 11">DSM 24701</strain>
    </source>
</reference>
<sequence>MFRKNKSNMMLPTIEYDDNLPVVGMLDEIRIAIETHQVVVICGETGSGKTTQIPKLCLQIGRGAKGKIIGHTQPRRLAATSVAKRLAAELKSELGQWVGYQIRFHEKRSEQTKIKLMTDGILLAELQNDPLLKRYDTIIIDEAHERSLNIDFLLGFLKPLLKKRRDLKLIVTSATIDAQRFAQHFEENNKKVPIIEVSGRLYPVEIRYRPVNFGTDTTASETDEERDLMDAIVDAVDECIHHGTGDILIFLPGEREIREAAQALQKHHLSGALILPLYARLSQQEQERIFKVDSQLRRIILATNVAETSLTVPGIRFVIDSGLARVKRYSLKNKVEQLEIEPISKASAKQRSGRCGRLAEGVCIRLYDEEDYEKRPEFTDPEILRSSLASVILQMKALRIHDVESFPFIQMPSRRAFSDGMAQLRELNALNDKNQLTPIGKVLSSLPLDPRVGRMILAAKENQSLKEVLVIASALTIQDPRERPLEQRDLAQQLHAKFQDDQSEFMSYLKLWDWYHDAVKHKDSQRKLQQKLKDNFLSSLRLREWHDVHSQILTLIKERGWRVNELAATYEQIHTSLMAGLLGNLGLKILTEEVPQQASYQGARGIKFTIHPSSTLRKKAGKWIMASELVETSKLYARCIANIDPKWIEGVGEHLLQKHYSDPQWYAKQGQVLVNERATLYGLPIYTGRKRQPVDIEQAHEIFIRDALMTGDIQTNLPFLKHNQKIIDEVERLEHRSRRQDILVDDALILNFYKEKIPSHIHKTVALERWYKQLNEEQKKTLLLSKEDLMRHDAQGITSETFPKKLNLGELKLSLSYHFEPGSPKDGVTATVPVYALNQLSDKPCTWLVPGMLKEKVLALLKSLPQKLRKSCVPLPDYAENFYHQYFDQQDLKMDKSLVQALCDDIYEKKRIHVTVHDFQESSLPPHCFMNFKIVDEHGRMLSAGRHLDMLKATHGHLARESLQQLVHKQSDLDKIKKDRIVTWDFGAMPEILEIQKNHQTLMGYAALVDHGDHCQMDVFDEQAQAMIAHQKGLLRLYKLALKDQIKGLLKQIPQQDKLGMLYLSFGTLDDLKEDILDAALKHLGWGESLPHDEESFQLKIMEIKQRLGLFIQEVAKLTLTILNDYAMVQKNISSIKAFTQAQEDISENLKLLVFKGFLSSTPFEQIKHLPRYLQATLRRIDKIKQDPARDQKLMSELKPLWQMYGRKKQMLKGRVDDHLETFFFMLQELRVMLFAQELKTPMPVSVKRLYKMWESLGLA</sequence>
<dbReference type="RefSeq" id="WP_038501594.1">
    <property type="nucleotide sequence ID" value="NZ_AFWK01000045.1"/>
</dbReference>
<evidence type="ECO:0000313" key="10">
    <source>
        <dbReference type="EMBL" id="AIL32780.1"/>
    </source>
</evidence>
<keyword evidence="4" id="KW-0378">Hydrolase</keyword>
<dbReference type="InterPro" id="IPR027417">
    <property type="entry name" value="P-loop_NTPase"/>
</dbReference>
<dbReference type="Gene3D" id="1.20.120.1080">
    <property type="match status" value="1"/>
</dbReference>
<dbReference type="GO" id="GO:0016787">
    <property type="term" value="F:hydrolase activity"/>
    <property type="evidence" value="ECO:0007669"/>
    <property type="project" value="UniProtKB-KW"/>
</dbReference>
<dbReference type="InterPro" id="IPR048333">
    <property type="entry name" value="HA2_WH"/>
</dbReference>
<dbReference type="FunFam" id="3.40.50.300:FF:000578">
    <property type="entry name" value="probable ATP-dependent RNA helicase DHX35"/>
    <property type="match status" value="1"/>
</dbReference>
<dbReference type="InterPro" id="IPR003593">
    <property type="entry name" value="AAA+_ATPase"/>
</dbReference>
<dbReference type="HOGENOM" id="CLU_001832_3_0_4"/>
<dbReference type="eggNOG" id="COG1643">
    <property type="taxonomic scope" value="Bacteria"/>
</dbReference>
<keyword evidence="11" id="KW-1185">Reference proteome</keyword>
<dbReference type="AlphaFoldDB" id="A0A077DD70"/>
<comment type="catalytic activity">
    <reaction evidence="7">
        <text>ATP + H2O = ADP + phosphate + H(+)</text>
        <dbReference type="Rhea" id="RHEA:13065"/>
        <dbReference type="ChEBI" id="CHEBI:15377"/>
        <dbReference type="ChEBI" id="CHEBI:15378"/>
        <dbReference type="ChEBI" id="CHEBI:30616"/>
        <dbReference type="ChEBI" id="CHEBI:43474"/>
        <dbReference type="ChEBI" id="CHEBI:456216"/>
        <dbReference type="EC" id="3.6.4.13"/>
    </reaction>
</comment>
<dbReference type="SUPFAM" id="SSF52540">
    <property type="entry name" value="P-loop containing nucleoside triphosphate hydrolases"/>
    <property type="match status" value="1"/>
</dbReference>
<evidence type="ECO:0000256" key="2">
    <source>
        <dbReference type="ARBA" id="ARBA00012552"/>
    </source>
</evidence>
<evidence type="ECO:0000256" key="4">
    <source>
        <dbReference type="ARBA" id="ARBA00022801"/>
    </source>
</evidence>
<accession>A0A077DD70</accession>
<dbReference type="Pfam" id="PF04408">
    <property type="entry name" value="WHD_HA2"/>
    <property type="match status" value="1"/>
</dbReference>
<dbReference type="InterPro" id="IPR007502">
    <property type="entry name" value="Helicase-assoc_dom"/>
</dbReference>
<name>A0A077DD70_9BURK</name>
<feature type="domain" description="Helicase ATP-binding" evidence="8">
    <location>
        <begin position="30"/>
        <end position="194"/>
    </location>
</feature>
<dbReference type="Pfam" id="PF21010">
    <property type="entry name" value="HA2_C"/>
    <property type="match status" value="1"/>
</dbReference>
<dbReference type="SMART" id="SM00847">
    <property type="entry name" value="HA2"/>
    <property type="match status" value="1"/>
</dbReference>
<dbReference type="InterPro" id="IPR001650">
    <property type="entry name" value="Helicase_C-like"/>
</dbReference>
<dbReference type="Pfam" id="PF00271">
    <property type="entry name" value="Helicase_C"/>
    <property type="match status" value="1"/>
</dbReference>
<dbReference type="PANTHER" id="PTHR18934">
    <property type="entry name" value="ATP-DEPENDENT RNA HELICASE"/>
    <property type="match status" value="1"/>
</dbReference>
<dbReference type="CDD" id="cd18791">
    <property type="entry name" value="SF2_C_RHA"/>
    <property type="match status" value="1"/>
</dbReference>
<evidence type="ECO:0000256" key="6">
    <source>
        <dbReference type="ARBA" id="ARBA00022840"/>
    </source>
</evidence>
<keyword evidence="5 10" id="KW-0347">Helicase</keyword>
<dbReference type="STRING" id="1072685.IX83_05160"/>
<dbReference type="InterPro" id="IPR011545">
    <property type="entry name" value="DEAD/DEAH_box_helicase_dom"/>
</dbReference>
<dbReference type="NCBIfam" id="TIGR01967">
    <property type="entry name" value="DEAH_box_HrpA"/>
    <property type="match status" value="1"/>
</dbReference>
<dbReference type="EC" id="3.6.4.13" evidence="2"/>
<dbReference type="SMART" id="SM00382">
    <property type="entry name" value="AAA"/>
    <property type="match status" value="1"/>
</dbReference>
<evidence type="ECO:0000256" key="1">
    <source>
        <dbReference type="ARBA" id="ARBA00008792"/>
    </source>
</evidence>
<feature type="domain" description="Helicase C-terminal" evidence="9">
    <location>
        <begin position="227"/>
        <end position="399"/>
    </location>
</feature>
<evidence type="ECO:0000259" key="9">
    <source>
        <dbReference type="PROSITE" id="PS51194"/>
    </source>
</evidence>
<dbReference type="GO" id="GO:0003723">
    <property type="term" value="F:RNA binding"/>
    <property type="evidence" value="ECO:0007669"/>
    <property type="project" value="TreeGrafter"/>
</dbReference>
<evidence type="ECO:0000256" key="7">
    <source>
        <dbReference type="ARBA" id="ARBA00047984"/>
    </source>
</evidence>
<dbReference type="SMART" id="SM00490">
    <property type="entry name" value="HELICc"/>
    <property type="match status" value="1"/>
</dbReference>
<proteinExistence type="inferred from homology"/>
<dbReference type="SMART" id="SM00487">
    <property type="entry name" value="DEXDc"/>
    <property type="match status" value="1"/>
</dbReference>
<dbReference type="KEGG" id="bpsi:IX83_05160"/>
<organism evidence="10 11">
    <name type="scientific">Basilea psittacipulmonis DSM 24701</name>
    <dbReference type="NCBI Taxonomy" id="1072685"/>
    <lineage>
        <taxon>Bacteria</taxon>
        <taxon>Pseudomonadati</taxon>
        <taxon>Pseudomonadota</taxon>
        <taxon>Betaproteobacteria</taxon>
        <taxon>Burkholderiales</taxon>
        <taxon>Alcaligenaceae</taxon>
        <taxon>Basilea</taxon>
    </lineage>
</organism>
<keyword evidence="6" id="KW-0067">ATP-binding</keyword>
<evidence type="ECO:0000259" key="8">
    <source>
        <dbReference type="PROSITE" id="PS51192"/>
    </source>
</evidence>
<dbReference type="InterPro" id="IPR010222">
    <property type="entry name" value="RNA_helicase_HrpA"/>
</dbReference>
<keyword evidence="3" id="KW-0547">Nucleotide-binding</keyword>
<dbReference type="FunFam" id="1.20.120.1080:FF:000005">
    <property type="entry name" value="ATP-dependent helicase HrpA"/>
    <property type="match status" value="1"/>
</dbReference>
<comment type="similarity">
    <text evidence="1">Belongs to the DEAD box helicase family. DEAH subfamily.</text>
</comment>
<dbReference type="Pfam" id="PF07717">
    <property type="entry name" value="OB_NTP_bind"/>
    <property type="match status" value="1"/>
</dbReference>
<dbReference type="PROSITE" id="PS51192">
    <property type="entry name" value="HELICASE_ATP_BIND_1"/>
    <property type="match status" value="1"/>
</dbReference>
<dbReference type="EMBL" id="CP009238">
    <property type="protein sequence ID" value="AIL32780.1"/>
    <property type="molecule type" value="Genomic_DNA"/>
</dbReference>
<dbReference type="GO" id="GO:0003724">
    <property type="term" value="F:RNA helicase activity"/>
    <property type="evidence" value="ECO:0007669"/>
    <property type="project" value="UniProtKB-EC"/>
</dbReference>
<dbReference type="InterPro" id="IPR014001">
    <property type="entry name" value="Helicase_ATP-bd"/>
</dbReference>
<protein>
    <recommendedName>
        <fullName evidence="2">RNA helicase</fullName>
        <ecNumber evidence="2">3.6.4.13</ecNumber>
    </recommendedName>
</protein>
<gene>
    <name evidence="10" type="ORF">IX83_05160</name>
</gene>
<dbReference type="PROSITE" id="PS51194">
    <property type="entry name" value="HELICASE_CTER"/>
    <property type="match status" value="1"/>
</dbReference>
<evidence type="ECO:0000256" key="5">
    <source>
        <dbReference type="ARBA" id="ARBA00022806"/>
    </source>
</evidence>
<dbReference type="GO" id="GO:0005524">
    <property type="term" value="F:ATP binding"/>
    <property type="evidence" value="ECO:0007669"/>
    <property type="project" value="UniProtKB-KW"/>
</dbReference>
<dbReference type="InterPro" id="IPR011709">
    <property type="entry name" value="DEAD-box_helicase_OB_fold"/>
</dbReference>
<evidence type="ECO:0000256" key="3">
    <source>
        <dbReference type="ARBA" id="ARBA00022741"/>
    </source>
</evidence>
<evidence type="ECO:0000313" key="11">
    <source>
        <dbReference type="Proteomes" id="UP000028945"/>
    </source>
</evidence>
<dbReference type="PANTHER" id="PTHR18934:SF99">
    <property type="entry name" value="ATP-DEPENDENT RNA HELICASE DHX37-RELATED"/>
    <property type="match status" value="1"/>
</dbReference>
<dbReference type="Pfam" id="PF11898">
    <property type="entry name" value="DUF3418"/>
    <property type="match status" value="1"/>
</dbReference>